<feature type="region of interest" description="Disordered" evidence="1">
    <location>
        <begin position="1"/>
        <end position="36"/>
    </location>
</feature>
<dbReference type="AlphaFoldDB" id="A0A4S4MTL5"/>
<comment type="caution">
    <text evidence="2">The sequence shown here is derived from an EMBL/GenBank/DDBJ whole genome shotgun (WGS) entry which is preliminary data.</text>
</comment>
<evidence type="ECO:0000313" key="2">
    <source>
        <dbReference type="EMBL" id="THH29584.1"/>
    </source>
</evidence>
<proteinExistence type="predicted"/>
<gene>
    <name evidence="2" type="ORF">EUX98_g4607</name>
</gene>
<reference evidence="2 3" key="1">
    <citation type="submission" date="2019-02" db="EMBL/GenBank/DDBJ databases">
        <title>Genome sequencing of the rare red list fungi Antrodiella citrinella (Flaviporus citrinellus).</title>
        <authorList>
            <person name="Buettner E."/>
            <person name="Kellner H."/>
        </authorList>
    </citation>
    <scope>NUCLEOTIDE SEQUENCE [LARGE SCALE GENOMIC DNA]</scope>
    <source>
        <strain evidence="2 3">DSM 108506</strain>
    </source>
</reference>
<dbReference type="OrthoDB" id="3264586at2759"/>
<organism evidence="2 3">
    <name type="scientific">Antrodiella citrinella</name>
    <dbReference type="NCBI Taxonomy" id="2447956"/>
    <lineage>
        <taxon>Eukaryota</taxon>
        <taxon>Fungi</taxon>
        <taxon>Dikarya</taxon>
        <taxon>Basidiomycota</taxon>
        <taxon>Agaricomycotina</taxon>
        <taxon>Agaricomycetes</taxon>
        <taxon>Polyporales</taxon>
        <taxon>Steccherinaceae</taxon>
        <taxon>Antrodiella</taxon>
    </lineage>
</organism>
<keyword evidence="3" id="KW-1185">Reference proteome</keyword>
<evidence type="ECO:0000313" key="3">
    <source>
        <dbReference type="Proteomes" id="UP000308730"/>
    </source>
</evidence>
<protein>
    <submittedName>
        <fullName evidence="2">Uncharacterized protein</fullName>
    </submittedName>
</protein>
<evidence type="ECO:0000256" key="1">
    <source>
        <dbReference type="SAM" id="MobiDB-lite"/>
    </source>
</evidence>
<sequence length="201" mass="22975">MPKKLDKKLATMQIQVEDSDDELEKPYGEEAGEEDSSMLEMISMLQEYQKRKASKTSARATAFQNKKQAIYAEARKNADATVTEGVAYIEHYKKTIIEIKAREASEEQQMRELSTISTSFDDPVEATFSLFALMFDELSHKRATDINEACGTIEKHSADRQLSRRRLIRDAKSRMEEQLEEQRVATDASALIKHYKSLLLS</sequence>
<dbReference type="Proteomes" id="UP000308730">
    <property type="component" value="Unassembled WGS sequence"/>
</dbReference>
<accession>A0A4S4MTL5</accession>
<name>A0A4S4MTL5_9APHY</name>
<dbReference type="EMBL" id="SGPM01000117">
    <property type="protein sequence ID" value="THH29584.1"/>
    <property type="molecule type" value="Genomic_DNA"/>
</dbReference>